<dbReference type="Proteomes" id="UP000620104">
    <property type="component" value="Unassembled WGS sequence"/>
</dbReference>
<gene>
    <name evidence="1" type="ORF">NliqN6_1759</name>
</gene>
<keyword evidence="2" id="KW-1185">Reference proteome</keyword>
<sequence length="107" mass="10983">MSSALSAGYGQGSTIATSEIDVSQMAIDPSGAMPPDYVPTYCLPLFGKDGVIKGDLKDGYFVPSGSVLPLGAGIPARTVLKYGGYFPAGTSFPGGIIVPLHARMGER</sequence>
<dbReference type="AlphaFoldDB" id="A0A8H3TQI3"/>
<proteinExistence type="predicted"/>
<dbReference type="EMBL" id="BLZA01000011">
    <property type="protein sequence ID" value="GHJ85357.1"/>
    <property type="molecule type" value="Genomic_DNA"/>
</dbReference>
<organism evidence="1 2">
    <name type="scientific">Naganishia liquefaciens</name>
    <dbReference type="NCBI Taxonomy" id="104408"/>
    <lineage>
        <taxon>Eukaryota</taxon>
        <taxon>Fungi</taxon>
        <taxon>Dikarya</taxon>
        <taxon>Basidiomycota</taxon>
        <taxon>Agaricomycotina</taxon>
        <taxon>Tremellomycetes</taxon>
        <taxon>Filobasidiales</taxon>
        <taxon>Filobasidiaceae</taxon>
        <taxon>Naganishia</taxon>
    </lineage>
</organism>
<name>A0A8H3TQI3_9TREE</name>
<accession>A0A8H3TQI3</accession>
<dbReference type="OrthoDB" id="2560796at2759"/>
<evidence type="ECO:0000313" key="1">
    <source>
        <dbReference type="EMBL" id="GHJ85357.1"/>
    </source>
</evidence>
<reference evidence="1" key="1">
    <citation type="submission" date="2020-07" db="EMBL/GenBank/DDBJ databases">
        <title>Draft Genome Sequence of a Deep-Sea Yeast, Naganishia (Cryptococcus) liquefaciens strain N6.</title>
        <authorList>
            <person name="Han Y.W."/>
            <person name="Kajitani R."/>
            <person name="Morimoto H."/>
            <person name="Parhat M."/>
            <person name="Tsubouchi H."/>
            <person name="Bakenova O."/>
            <person name="Ogata M."/>
            <person name="Argunhan B."/>
            <person name="Aoki R."/>
            <person name="Kajiwara S."/>
            <person name="Itoh T."/>
            <person name="Iwasaki H."/>
        </authorList>
    </citation>
    <scope>NUCLEOTIDE SEQUENCE</scope>
    <source>
        <strain evidence="1">N6</strain>
    </source>
</reference>
<comment type="caution">
    <text evidence="1">The sequence shown here is derived from an EMBL/GenBank/DDBJ whole genome shotgun (WGS) entry which is preliminary data.</text>
</comment>
<protein>
    <submittedName>
        <fullName evidence="1">Uncharacterized protein</fullName>
    </submittedName>
</protein>
<evidence type="ECO:0000313" key="2">
    <source>
        <dbReference type="Proteomes" id="UP000620104"/>
    </source>
</evidence>